<protein>
    <submittedName>
        <fullName evidence="1">Uncharacterized protein</fullName>
    </submittedName>
</protein>
<evidence type="ECO:0000313" key="1">
    <source>
        <dbReference type="EMBL" id="TWU33446.1"/>
    </source>
</evidence>
<reference evidence="1 2" key="1">
    <citation type="submission" date="2019-02" db="EMBL/GenBank/DDBJ databases">
        <title>Deep-cultivation of Planctomycetes and their phenomic and genomic characterization uncovers novel biology.</title>
        <authorList>
            <person name="Wiegand S."/>
            <person name="Jogler M."/>
            <person name="Boedeker C."/>
            <person name="Pinto D."/>
            <person name="Vollmers J."/>
            <person name="Rivas-Marin E."/>
            <person name="Kohn T."/>
            <person name="Peeters S.H."/>
            <person name="Heuer A."/>
            <person name="Rast P."/>
            <person name="Oberbeckmann S."/>
            <person name="Bunk B."/>
            <person name="Jeske O."/>
            <person name="Meyerdierks A."/>
            <person name="Storesund J.E."/>
            <person name="Kallscheuer N."/>
            <person name="Luecker S."/>
            <person name="Lage O.M."/>
            <person name="Pohl T."/>
            <person name="Merkel B.J."/>
            <person name="Hornburger P."/>
            <person name="Mueller R.-W."/>
            <person name="Bruemmer F."/>
            <person name="Labrenz M."/>
            <person name="Spormann A.M."/>
            <person name="Op Den Camp H."/>
            <person name="Overmann J."/>
            <person name="Amann R."/>
            <person name="Jetten M.S.M."/>
            <person name="Mascher T."/>
            <person name="Medema M.H."/>
            <person name="Devos D.P."/>
            <person name="Kaster A.-K."/>
            <person name="Ovreas L."/>
            <person name="Rohde M."/>
            <person name="Galperin M.Y."/>
            <person name="Jogler C."/>
        </authorList>
    </citation>
    <scope>NUCLEOTIDE SEQUENCE [LARGE SCALE GENOMIC DNA]</scope>
    <source>
        <strain evidence="1 2">Q31b</strain>
    </source>
</reference>
<organism evidence="1 2">
    <name type="scientific">Novipirellula aureliae</name>
    <dbReference type="NCBI Taxonomy" id="2527966"/>
    <lineage>
        <taxon>Bacteria</taxon>
        <taxon>Pseudomonadati</taxon>
        <taxon>Planctomycetota</taxon>
        <taxon>Planctomycetia</taxon>
        <taxon>Pirellulales</taxon>
        <taxon>Pirellulaceae</taxon>
        <taxon>Novipirellula</taxon>
    </lineage>
</organism>
<proteinExistence type="predicted"/>
<evidence type="ECO:0000313" key="2">
    <source>
        <dbReference type="Proteomes" id="UP000315471"/>
    </source>
</evidence>
<dbReference type="Proteomes" id="UP000315471">
    <property type="component" value="Unassembled WGS sequence"/>
</dbReference>
<name>A0A5C6DE02_9BACT</name>
<comment type="caution">
    <text evidence="1">The sequence shown here is derived from an EMBL/GenBank/DDBJ whole genome shotgun (WGS) entry which is preliminary data.</text>
</comment>
<dbReference type="RefSeq" id="WP_146602807.1">
    <property type="nucleotide sequence ID" value="NZ_SJPY01000014.1"/>
</dbReference>
<keyword evidence="2" id="KW-1185">Reference proteome</keyword>
<accession>A0A5C6DE02</accession>
<dbReference type="OrthoDB" id="9965014at2"/>
<dbReference type="AlphaFoldDB" id="A0A5C6DE02"/>
<gene>
    <name evidence="1" type="ORF">Q31b_57630</name>
</gene>
<sequence>MNDTFIEFITSQLTESVPKLASLYGTWATAQRLKRAEDLFERLRRYRGLTFSDFATSDAGFHLLEKVVERVKAEHCEAKREHFANLLVSTWIDNGPHQAVFDEADLFLRAIDRFTDVHLYLLAILHEADVKASIPFRKLQESVEDATADCDRRGITLVALNDLCAVFAMVNRSWDLNRKKESRPMFSGSLSPENISRKCYHAITQRGIRFVDRVVREPIVAAGGHPS</sequence>
<dbReference type="EMBL" id="SJPY01000014">
    <property type="protein sequence ID" value="TWU33446.1"/>
    <property type="molecule type" value="Genomic_DNA"/>
</dbReference>